<comment type="subcellular location">
    <subcellularLocation>
        <location evidence="1">Membrane</location>
        <topology evidence="1">Multi-pass membrane protein</topology>
    </subcellularLocation>
</comment>
<feature type="transmembrane region" description="Helical" evidence="6">
    <location>
        <begin position="6"/>
        <end position="30"/>
    </location>
</feature>
<keyword evidence="8" id="KW-1185">Reference proteome</keyword>
<reference evidence="8" key="1">
    <citation type="journal article" date="2019" name="Int. J. Syst. Evol. Microbiol.">
        <title>The Global Catalogue of Microorganisms (GCM) 10K type strain sequencing project: providing services to taxonomists for standard genome sequencing and annotation.</title>
        <authorList>
            <consortium name="The Broad Institute Genomics Platform"/>
            <consortium name="The Broad Institute Genome Sequencing Center for Infectious Disease"/>
            <person name="Wu L."/>
            <person name="Ma J."/>
        </authorList>
    </citation>
    <scope>NUCLEOTIDE SEQUENCE [LARGE SCALE GENOMIC DNA]</scope>
    <source>
        <strain evidence="8">FCH27</strain>
    </source>
</reference>
<dbReference type="Proteomes" id="UP001596524">
    <property type="component" value="Unassembled WGS sequence"/>
</dbReference>
<feature type="transmembrane region" description="Helical" evidence="6">
    <location>
        <begin position="260"/>
        <end position="282"/>
    </location>
</feature>
<dbReference type="PANTHER" id="PTHR30238:SF0">
    <property type="entry name" value="THYLAKOID MEMBRANE PROTEIN TERC, CHLOROPLASTIC"/>
    <property type="match status" value="1"/>
</dbReference>
<comment type="similarity">
    <text evidence="2">Belongs to the TerC family.</text>
</comment>
<evidence type="ECO:0000256" key="3">
    <source>
        <dbReference type="ARBA" id="ARBA00022692"/>
    </source>
</evidence>
<dbReference type="InterPro" id="IPR022369">
    <property type="entry name" value="Integral_membrane_TerC_rswitch"/>
</dbReference>
<feature type="transmembrane region" description="Helical" evidence="6">
    <location>
        <begin position="302"/>
        <end position="323"/>
    </location>
</feature>
<dbReference type="InterPro" id="IPR005496">
    <property type="entry name" value="Integral_membrane_TerC"/>
</dbReference>
<feature type="transmembrane region" description="Helical" evidence="6">
    <location>
        <begin position="134"/>
        <end position="151"/>
    </location>
</feature>
<dbReference type="EMBL" id="JBHTCH010000006">
    <property type="protein sequence ID" value="MFC7360140.1"/>
    <property type="molecule type" value="Genomic_DNA"/>
</dbReference>
<protein>
    <submittedName>
        <fullName evidence="7">TerC family protein</fullName>
    </submittedName>
</protein>
<dbReference type="Pfam" id="PF03741">
    <property type="entry name" value="TerC"/>
    <property type="match status" value="1"/>
</dbReference>
<keyword evidence="5 6" id="KW-0472">Membrane</keyword>
<organism evidence="7 8">
    <name type="scientific">Nocardioides astragali</name>
    <dbReference type="NCBI Taxonomy" id="1776736"/>
    <lineage>
        <taxon>Bacteria</taxon>
        <taxon>Bacillati</taxon>
        <taxon>Actinomycetota</taxon>
        <taxon>Actinomycetes</taxon>
        <taxon>Propionibacteriales</taxon>
        <taxon>Nocardioidaceae</taxon>
        <taxon>Nocardioides</taxon>
    </lineage>
</organism>
<evidence type="ECO:0000256" key="5">
    <source>
        <dbReference type="ARBA" id="ARBA00023136"/>
    </source>
</evidence>
<gene>
    <name evidence="7" type="ORF">ACFQO6_07630</name>
</gene>
<dbReference type="NCBIfam" id="TIGR03718">
    <property type="entry name" value="R_switched_Alx"/>
    <property type="match status" value="1"/>
</dbReference>
<feature type="transmembrane region" description="Helical" evidence="6">
    <location>
        <begin position="232"/>
        <end position="253"/>
    </location>
</feature>
<dbReference type="PANTHER" id="PTHR30238">
    <property type="entry name" value="MEMBRANE BOUND PREDICTED REDOX MODULATOR"/>
    <property type="match status" value="1"/>
</dbReference>
<comment type="caution">
    <text evidence="7">The sequence shown here is derived from an EMBL/GenBank/DDBJ whole genome shotgun (WGS) entry which is preliminary data.</text>
</comment>
<keyword evidence="3 6" id="KW-0812">Transmembrane</keyword>
<proteinExistence type="inferred from homology"/>
<feature type="transmembrane region" description="Helical" evidence="6">
    <location>
        <begin position="106"/>
        <end position="128"/>
    </location>
</feature>
<evidence type="ECO:0000256" key="6">
    <source>
        <dbReference type="SAM" id="Phobius"/>
    </source>
</evidence>
<sequence>MDSTGVPASVWLLTVLLLTVMVAVDLGLHVRRPHCPTLRESAIWSAGYVGIALVFGLAVLAYAGPASAAAFYAGYVTEKALSVDNLFVFLVIVAAFRVPREHQQKVLLYGVVLALVVRTGFIFLGVALIERFSWTFYVFGLALLLTAGKSLRPPAKTSSSRPDAATHTPRTARWARRLLPDMAEYDGERLVTRRLGRWQVTPLLAVLVAIGATDLLFALDSIPAIFGLTQNVYIVFTATAFSLLGLRQLYFLLDGLLERLAYLAYGLAAILGFIGIKLMLHALHENTVPFINDGQPVPVHEVGTGTSLLVILGILTVTVVASLTSRRARSLGALATAERQVRAYLDPAYTKDPAERERLLEQIRAQAGIVRSTPSGARALDRASDELHAVLSDTVSRP</sequence>
<evidence type="ECO:0000256" key="1">
    <source>
        <dbReference type="ARBA" id="ARBA00004141"/>
    </source>
</evidence>
<feature type="transmembrane region" description="Helical" evidence="6">
    <location>
        <begin position="83"/>
        <end position="99"/>
    </location>
</feature>
<evidence type="ECO:0000256" key="4">
    <source>
        <dbReference type="ARBA" id="ARBA00022989"/>
    </source>
</evidence>
<evidence type="ECO:0000313" key="7">
    <source>
        <dbReference type="EMBL" id="MFC7360140.1"/>
    </source>
</evidence>
<evidence type="ECO:0000256" key="2">
    <source>
        <dbReference type="ARBA" id="ARBA00007511"/>
    </source>
</evidence>
<evidence type="ECO:0000313" key="8">
    <source>
        <dbReference type="Proteomes" id="UP001596524"/>
    </source>
</evidence>
<accession>A0ABW2N2N7</accession>
<feature type="transmembrane region" description="Helical" evidence="6">
    <location>
        <begin position="42"/>
        <end position="63"/>
    </location>
</feature>
<name>A0ABW2N2N7_9ACTN</name>
<feature type="transmembrane region" description="Helical" evidence="6">
    <location>
        <begin position="203"/>
        <end position="226"/>
    </location>
</feature>
<keyword evidence="4 6" id="KW-1133">Transmembrane helix</keyword>
<dbReference type="RefSeq" id="WP_255892004.1">
    <property type="nucleotide sequence ID" value="NZ_JAFMZM010000005.1"/>
</dbReference>